<feature type="compositionally biased region" description="Low complexity" evidence="1">
    <location>
        <begin position="30"/>
        <end position="45"/>
    </location>
</feature>
<protein>
    <submittedName>
        <fullName evidence="2">Uncharacterized protein</fullName>
    </submittedName>
</protein>
<accession>A0A8J8GJN4</accession>
<sequence>MSRKDDTSRRKVLLTTGSMGSAVVGLSSIAAGDTGDTSDTSNSSAEVTDEESKLNLDRSNVQLTSASPDNQPESSGQTPSFIDNPKIFIGQTKNAETPNGEPIAVESEEEYLDREAPPGFSPNDLQHSKFNTTAVTPASLPSSYIKKTKSVSFSGKTFEVGVGIGASLKTNFKSAGANLKVDLYFGGFSVTVSEFGIGYNISDKGICLSRIKGSYSIVDIEADICLNVTFTGDTLSIGVKANLCADPCKVIKCQACKGIGFSPDQFTFRF</sequence>
<reference evidence="2" key="1">
    <citation type="submission" date="2020-06" db="EMBL/GenBank/DDBJ databases">
        <title>Haloterrigena sp. nov., an extremely halophilic archaeon isolated from a saline sediment.</title>
        <authorList>
            <person name="Liu B.-B."/>
        </authorList>
    </citation>
    <scope>NUCLEOTIDE SEQUENCE</scope>
    <source>
        <strain evidence="2">SYSU A121-1</strain>
    </source>
</reference>
<dbReference type="AlphaFoldDB" id="A0A8J8GJN4"/>
<dbReference type="OrthoDB" id="350980at2157"/>
<dbReference type="EMBL" id="JABURA010000001">
    <property type="protein sequence ID" value="NUB90450.1"/>
    <property type="molecule type" value="Genomic_DNA"/>
</dbReference>
<gene>
    <name evidence="2" type="ORF">HT576_05300</name>
</gene>
<evidence type="ECO:0000313" key="2">
    <source>
        <dbReference type="EMBL" id="NUB90450.1"/>
    </source>
</evidence>
<dbReference type="RefSeq" id="WP_174701445.1">
    <property type="nucleotide sequence ID" value="NZ_JABURA010000001.1"/>
</dbReference>
<feature type="compositionally biased region" description="Polar residues" evidence="1">
    <location>
        <begin position="57"/>
        <end position="81"/>
    </location>
</feature>
<comment type="caution">
    <text evidence="2">The sequence shown here is derived from an EMBL/GenBank/DDBJ whole genome shotgun (WGS) entry which is preliminary data.</text>
</comment>
<proteinExistence type="predicted"/>
<dbReference type="Proteomes" id="UP000728647">
    <property type="component" value="Unassembled WGS sequence"/>
</dbReference>
<name>A0A8J8GJN4_9EURY</name>
<organism evidence="2 3">
    <name type="scientific">Haloterrigena gelatinilytica</name>
    <dbReference type="NCBI Taxonomy" id="2741724"/>
    <lineage>
        <taxon>Archaea</taxon>
        <taxon>Methanobacteriati</taxon>
        <taxon>Methanobacteriota</taxon>
        <taxon>Stenosarchaea group</taxon>
        <taxon>Halobacteria</taxon>
        <taxon>Halobacteriales</taxon>
        <taxon>Natrialbaceae</taxon>
        <taxon>Haloterrigena</taxon>
    </lineage>
</organism>
<feature type="region of interest" description="Disordered" evidence="1">
    <location>
        <begin position="29"/>
        <end position="84"/>
    </location>
</feature>
<evidence type="ECO:0000313" key="3">
    <source>
        <dbReference type="Proteomes" id="UP000728647"/>
    </source>
</evidence>
<evidence type="ECO:0000256" key="1">
    <source>
        <dbReference type="SAM" id="MobiDB-lite"/>
    </source>
</evidence>